<dbReference type="PANTHER" id="PTHR35186">
    <property type="entry name" value="ANK_REP_REGION DOMAIN-CONTAINING PROTEIN"/>
    <property type="match status" value="1"/>
</dbReference>
<keyword evidence="2" id="KW-1185">Reference proteome</keyword>
<dbReference type="Proteomes" id="UP000310108">
    <property type="component" value="Unassembled WGS sequence"/>
</dbReference>
<dbReference type="EMBL" id="PJEX01000477">
    <property type="protein sequence ID" value="TKW49820.1"/>
    <property type="molecule type" value="Genomic_DNA"/>
</dbReference>
<sequence length="260" mass="28842">MKECITGLESMLEQNIKMEPQRRRRSQGRLIRLLHDVSGSVYRALRSGLFCTCNHNLHLRLSSPCSTAGRDADDETILQKIEFELALTYTTDSEKPTASATTTCIQQTATATAILSALSSLDVKTVQGTNLCAEIGRNQKQVAFDSYGIVHDQAGKKVRMFGVYPQPITESPDSWSVGSPKDVLANPHKSTPMSTPHRLHLAEVVSSSLLQLHQRPWVLDFLTSRVIVFLKKGPDAEVMYTDIFIARSLPERALESSISK</sequence>
<dbReference type="AlphaFoldDB" id="A0A4U6X386"/>
<dbReference type="PANTHER" id="PTHR35186:SF4">
    <property type="entry name" value="PRION-INHIBITION AND PROPAGATION HELO DOMAIN-CONTAINING PROTEIN"/>
    <property type="match status" value="1"/>
</dbReference>
<evidence type="ECO:0000313" key="1">
    <source>
        <dbReference type="EMBL" id="TKW49820.1"/>
    </source>
</evidence>
<name>A0A4U6X386_9PEZI</name>
<dbReference type="OrthoDB" id="3565018at2759"/>
<protein>
    <submittedName>
        <fullName evidence="1">Uncharacterized protein</fullName>
    </submittedName>
</protein>
<dbReference type="STRING" id="1306861.A0A4U6X386"/>
<proteinExistence type="predicted"/>
<accession>A0A4U6X386</accession>
<gene>
    <name evidence="1" type="ORF">CTA1_10874</name>
</gene>
<evidence type="ECO:0000313" key="2">
    <source>
        <dbReference type="Proteomes" id="UP000310108"/>
    </source>
</evidence>
<organism evidence="1 2">
    <name type="scientific">Colletotrichum tanaceti</name>
    <dbReference type="NCBI Taxonomy" id="1306861"/>
    <lineage>
        <taxon>Eukaryota</taxon>
        <taxon>Fungi</taxon>
        <taxon>Dikarya</taxon>
        <taxon>Ascomycota</taxon>
        <taxon>Pezizomycotina</taxon>
        <taxon>Sordariomycetes</taxon>
        <taxon>Hypocreomycetidae</taxon>
        <taxon>Glomerellales</taxon>
        <taxon>Glomerellaceae</taxon>
        <taxon>Colletotrichum</taxon>
        <taxon>Colletotrichum destructivum species complex</taxon>
    </lineage>
</organism>
<comment type="caution">
    <text evidence="1">The sequence shown here is derived from an EMBL/GenBank/DDBJ whole genome shotgun (WGS) entry which is preliminary data.</text>
</comment>
<reference evidence="1 2" key="1">
    <citation type="journal article" date="2019" name="PLoS ONE">
        <title>Comparative genome analysis indicates high evolutionary potential of pathogenicity genes in Colletotrichum tanaceti.</title>
        <authorList>
            <person name="Lelwala R.V."/>
            <person name="Korhonen P.K."/>
            <person name="Young N.D."/>
            <person name="Scott J.B."/>
            <person name="Ades P.A."/>
            <person name="Gasser R.B."/>
            <person name="Taylor P.W.J."/>
        </authorList>
    </citation>
    <scope>NUCLEOTIDE SEQUENCE [LARGE SCALE GENOMIC DNA]</scope>
    <source>
        <strain evidence="1">BRIP57314</strain>
    </source>
</reference>